<accession>A0AAT9J7I4</accession>
<protein>
    <submittedName>
        <fullName evidence="1">ORF46</fullName>
    </submittedName>
</protein>
<sequence>MITEKEQIEYAKIPYTKKEIDEWTNDDCPEYNLWCDCGNKVGLYSDWECWQCHKKAIGEDLNQ</sequence>
<dbReference type="EMBL" id="BK067790">
    <property type="protein sequence ID" value="DBA52131.1"/>
    <property type="molecule type" value="Genomic_DNA"/>
</dbReference>
<reference evidence="1" key="1">
    <citation type="journal article" date="2024" name="Environ. Microbiol. Rep.">
        <title>Hiding in plain sight: The discovery of complete genomes of 11 hypothetical spindle-shaped viruses that putatively infect mesophilic ammonia-oxidizing archaea.</title>
        <authorList>
            <person name="Ni Y."/>
            <person name="Xu T."/>
            <person name="Yan S."/>
            <person name="Chen L."/>
            <person name="Wang Y."/>
        </authorList>
    </citation>
    <scope>NUCLEOTIDE SEQUENCE</scope>
    <source>
        <strain evidence="1">NMM1</strain>
    </source>
</reference>
<proteinExistence type="predicted"/>
<reference evidence="1" key="2">
    <citation type="submission" date="2024-03" db="EMBL/GenBank/DDBJ databases">
        <authorList>
            <person name="Ni Y."/>
            <person name="Xu T."/>
            <person name="Yan S."/>
            <person name="Chen L."/>
            <person name="Wang Y."/>
        </authorList>
    </citation>
    <scope>NUCLEOTIDE SEQUENCE</scope>
    <source>
        <strain evidence="1">NMM1</strain>
    </source>
</reference>
<organism evidence="1">
    <name type="scientific">Nitrosopumilaceae spindle-shaped virus</name>
    <dbReference type="NCBI Taxonomy" id="3065433"/>
    <lineage>
        <taxon>Viruses</taxon>
    </lineage>
</organism>
<name>A0AAT9J7I4_9VIRU</name>
<evidence type="ECO:0000313" key="1">
    <source>
        <dbReference type="EMBL" id="DBA52131.1"/>
    </source>
</evidence>